<keyword evidence="3" id="KW-1185">Reference proteome</keyword>
<proteinExistence type="predicted"/>
<dbReference type="Proteomes" id="UP000291078">
    <property type="component" value="Unassembled WGS sequence"/>
</dbReference>
<name>A0A4Q7S704_9BURK</name>
<comment type="caution">
    <text evidence="2">The sequence shown here is derived from an EMBL/GenBank/DDBJ whole genome shotgun (WGS) entry which is preliminary data.</text>
</comment>
<keyword evidence="1" id="KW-0732">Signal</keyword>
<dbReference type="RefSeq" id="WP_157994665.1">
    <property type="nucleotide sequence ID" value="NZ_SGXM01000001.1"/>
</dbReference>
<evidence type="ECO:0000256" key="1">
    <source>
        <dbReference type="SAM" id="SignalP"/>
    </source>
</evidence>
<organism evidence="2 3">
    <name type="scientific">Cupriavidus agavae</name>
    <dbReference type="NCBI Taxonomy" id="1001822"/>
    <lineage>
        <taxon>Bacteria</taxon>
        <taxon>Pseudomonadati</taxon>
        <taxon>Pseudomonadota</taxon>
        <taxon>Betaproteobacteria</taxon>
        <taxon>Burkholderiales</taxon>
        <taxon>Burkholderiaceae</taxon>
        <taxon>Cupriavidus</taxon>
    </lineage>
</organism>
<dbReference type="Pfam" id="PF06551">
    <property type="entry name" value="DUF1120"/>
    <property type="match status" value="1"/>
</dbReference>
<accession>A0A4Q7S704</accession>
<evidence type="ECO:0000313" key="3">
    <source>
        <dbReference type="Proteomes" id="UP000291078"/>
    </source>
</evidence>
<sequence>MKNTAAFTLLALACAGAPAVAAETADLGVGGKVRPGICNISLDSYTGGSVVDYGNIDIDKLIKDADGNGHLLDAGVTVSVACGAGIQVGLTVSDGRAGTVPAGFDTAIAENYAGITPVAGASFGLGSTTDGALIGGYLMHLAPQFGGVKIGTADAGMLRSDDSGATWTALASGGENAGARIMLPSGKRVHTWASTTDGKVNTTPAAVTTASARYEIFSVILPKDDLPLTGEIAIDGQATFTLVYL</sequence>
<gene>
    <name evidence="2" type="ORF">EV147_1079</name>
</gene>
<reference evidence="2 3" key="1">
    <citation type="journal article" date="2015" name="Stand. Genomic Sci.">
        <title>Genomic Encyclopedia of Bacterial and Archaeal Type Strains, Phase III: the genomes of soil and plant-associated and newly described type strains.</title>
        <authorList>
            <person name="Whitman W.B."/>
            <person name="Woyke T."/>
            <person name="Klenk H.P."/>
            <person name="Zhou Y."/>
            <person name="Lilburn T.G."/>
            <person name="Beck B.J."/>
            <person name="De Vos P."/>
            <person name="Vandamme P."/>
            <person name="Eisen J.A."/>
            <person name="Garrity G."/>
            <person name="Hugenholtz P."/>
            <person name="Kyrpides N.C."/>
        </authorList>
    </citation>
    <scope>NUCLEOTIDE SEQUENCE [LARGE SCALE GENOMIC DNA]</scope>
    <source>
        <strain evidence="2 3">ASC-9842</strain>
    </source>
</reference>
<dbReference type="AlphaFoldDB" id="A0A4Q7S704"/>
<protein>
    <submittedName>
        <fullName evidence="2">Uncharacterized protein DUF1120</fullName>
    </submittedName>
</protein>
<dbReference type="OrthoDB" id="8718936at2"/>
<evidence type="ECO:0000313" key="2">
    <source>
        <dbReference type="EMBL" id="RZT42063.1"/>
    </source>
</evidence>
<dbReference type="EMBL" id="SGXM01000001">
    <property type="protein sequence ID" value="RZT42063.1"/>
    <property type="molecule type" value="Genomic_DNA"/>
</dbReference>
<feature type="signal peptide" evidence="1">
    <location>
        <begin position="1"/>
        <end position="21"/>
    </location>
</feature>
<feature type="chain" id="PRO_5020509747" evidence="1">
    <location>
        <begin position="22"/>
        <end position="245"/>
    </location>
</feature>
<dbReference type="InterPro" id="IPR010546">
    <property type="entry name" value="DUF1120"/>
</dbReference>